<keyword evidence="3 6" id="KW-1133">Transmembrane helix</keyword>
<feature type="compositionally biased region" description="Basic and acidic residues" evidence="5">
    <location>
        <begin position="1045"/>
        <end position="1074"/>
    </location>
</feature>
<comment type="caution">
    <text evidence="8">The sequence shown here is derived from an EMBL/GenBank/DDBJ whole genome shotgun (WGS) entry which is preliminary data.</text>
</comment>
<keyword evidence="4 6" id="KW-0472">Membrane</keyword>
<sequence>MTVFNRGLTQGLLVSADVSYKHEKQSEKLFGPGSFLSTTLLLVVAALGAGALSLPYAMLGSGPLVGSICFVVCACIAVVSNLILFTAVTKTGLHTYGAVVDWALVRLGIKNEVQGGTAEDETDGYYAMFPSSVPPRLAFFELWAFVYCMMTCVSYLVFLGDFIPSIAGDFVQGVDPEVFRKLCIVACAYLAIYPMSVSKSISVLRYVSSLSIWAVVLTATVVLIRAPTLIEEHVDEARLSMSVSEASVNMSTFSTFAVCMFGLMNQVPSVKVAAEMSRPTTMRRTMSNVIAGVVLTFIYLGMGIAVYLSFLTDTKPNFMQNYPSGDHLILACRIGLTVMLLVAGPMNLLPGLAGFYKALELGAGKGTVDDSSVRNPFFVFCRWIESVVGVESVLMQYGAPFFSITFCTLIALVVPNVASFIGSISSYLAAPLVCGFPGLVYAALQKKENSSRRLWPVLTIVFDCVVNYVAAAGPLRVLAWRICRVHEGVVTVVKPELLSSSRMQFIRGIMVVNRPLPSPSEEFWDSKGPGVKRLFERWDYGHLTTRRFLEELEMMGIGVPEEVVVLLTHNEKARGVHFTELAKILIRANRPCETPSSPAPSQVSSVSDSSHRSRAGRREILRLGEESASAKAPFDNDYVAHDMSPKSCCSFRSDASSVGSRYSQRSYGYDALHRGRGVAAALGAEDDDIAEVADLEATLRSYGTSADVSELAPALRSHLTNGSAKLADGTELPGEARKHPETGYSRAASDHGLGILRGYTGDDENGSRDLSPKRGVPEGLKSKKHFTQSTRSVGESALEQHRRQEINRSMGRVDTKETPRQYGAGTTDFGAPFDWQARASRIHSTWKLSPRQRRQASDYRSDGYQQFKKELHEAASSFRSRNPENEWEDPFEVKLPPAPSVEPVPAAQPPPAPTRVLFVPMGARLEGYVEHTIFIPAGGWRDITFVPDVPDGIELIPCSIYLPPAIGNGLDRAQQNRRDSYSVGNDGSVVRRRSAVQDASVSSPGHGRQWGSQRDSWQLGMNDGGSVPISEARREEVEVAPQQRRGTDNIVGHHEAARDDYAKIDRETSPHRMGADQAPTAGCPAPVCDSAWHSSPESMLEEGGEESDDVDLSPESEYVSVMSSPYSDSLDGRWPSDERPFSQQHYHVFQDALVVMIREGGGSILLRIMIWVHIPAQAS</sequence>
<dbReference type="GO" id="GO:0016020">
    <property type="term" value="C:membrane"/>
    <property type="evidence" value="ECO:0007669"/>
    <property type="project" value="UniProtKB-SubCell"/>
</dbReference>
<feature type="transmembrane region" description="Helical" evidence="6">
    <location>
        <begin position="328"/>
        <end position="349"/>
    </location>
</feature>
<dbReference type="GO" id="GO:0015179">
    <property type="term" value="F:L-amino acid transmembrane transporter activity"/>
    <property type="evidence" value="ECO:0007669"/>
    <property type="project" value="TreeGrafter"/>
</dbReference>
<feature type="transmembrane region" description="Helical" evidence="6">
    <location>
        <begin position="246"/>
        <end position="264"/>
    </location>
</feature>
<feature type="transmembrane region" description="Helical" evidence="6">
    <location>
        <begin position="64"/>
        <end position="85"/>
    </location>
</feature>
<evidence type="ECO:0000313" key="9">
    <source>
        <dbReference type="Proteomes" id="UP000553632"/>
    </source>
</evidence>
<organism evidence="8 9">
    <name type="scientific">Perkinsus olseni</name>
    <name type="common">Perkinsus atlanticus</name>
    <dbReference type="NCBI Taxonomy" id="32597"/>
    <lineage>
        <taxon>Eukaryota</taxon>
        <taxon>Sar</taxon>
        <taxon>Alveolata</taxon>
        <taxon>Perkinsozoa</taxon>
        <taxon>Perkinsea</taxon>
        <taxon>Perkinsida</taxon>
        <taxon>Perkinsidae</taxon>
        <taxon>Perkinsus</taxon>
    </lineage>
</organism>
<dbReference type="EMBL" id="JABANO010037334">
    <property type="protein sequence ID" value="KAF4700357.1"/>
    <property type="molecule type" value="Genomic_DNA"/>
</dbReference>
<feature type="region of interest" description="Disordered" evidence="5">
    <location>
        <begin position="722"/>
        <end position="829"/>
    </location>
</feature>
<feature type="compositionally biased region" description="Basic and acidic residues" evidence="5">
    <location>
        <begin position="765"/>
        <end position="776"/>
    </location>
</feature>
<feature type="transmembrane region" description="Helical" evidence="6">
    <location>
        <begin position="203"/>
        <end position="226"/>
    </location>
</feature>
<accession>A0A7J6PWR2</accession>
<feature type="region of interest" description="Disordered" evidence="5">
    <location>
        <begin position="973"/>
        <end position="1113"/>
    </location>
</feature>
<feature type="domain" description="Amino acid transporter transmembrane" evidence="7">
    <location>
        <begin position="32"/>
        <end position="466"/>
    </location>
</feature>
<gene>
    <name evidence="8" type="ORF">FOZ63_009802</name>
</gene>
<evidence type="ECO:0000256" key="5">
    <source>
        <dbReference type="SAM" id="MobiDB-lite"/>
    </source>
</evidence>
<evidence type="ECO:0000256" key="3">
    <source>
        <dbReference type="ARBA" id="ARBA00022989"/>
    </source>
</evidence>
<evidence type="ECO:0000256" key="4">
    <source>
        <dbReference type="ARBA" id="ARBA00023136"/>
    </source>
</evidence>
<keyword evidence="9" id="KW-1185">Reference proteome</keyword>
<evidence type="ECO:0000256" key="2">
    <source>
        <dbReference type="ARBA" id="ARBA00022692"/>
    </source>
</evidence>
<feature type="transmembrane region" description="Helical" evidence="6">
    <location>
        <begin position="285"/>
        <end position="308"/>
    </location>
</feature>
<dbReference type="Pfam" id="PF01490">
    <property type="entry name" value="Aa_trans"/>
    <property type="match status" value="1"/>
</dbReference>
<feature type="transmembrane region" description="Helical" evidence="6">
    <location>
        <begin position="424"/>
        <end position="442"/>
    </location>
</feature>
<reference evidence="8 9" key="1">
    <citation type="submission" date="2020-04" db="EMBL/GenBank/DDBJ databases">
        <title>Perkinsus olseni comparative genomics.</title>
        <authorList>
            <person name="Bogema D.R."/>
        </authorList>
    </citation>
    <scope>NUCLEOTIDE SEQUENCE [LARGE SCALE GENOMIC DNA]</scope>
    <source>
        <strain evidence="8 9">ATCC PRA-207</strain>
    </source>
</reference>
<dbReference type="PANTHER" id="PTHR22950">
    <property type="entry name" value="AMINO ACID TRANSPORTER"/>
    <property type="match status" value="1"/>
</dbReference>
<feature type="non-terminal residue" evidence="8">
    <location>
        <position position="1179"/>
    </location>
</feature>
<protein>
    <recommendedName>
        <fullName evidence="7">Amino acid transporter transmembrane domain-containing protein</fullName>
    </recommendedName>
</protein>
<evidence type="ECO:0000256" key="6">
    <source>
        <dbReference type="SAM" id="Phobius"/>
    </source>
</evidence>
<feature type="transmembrane region" description="Helical" evidence="6">
    <location>
        <begin position="454"/>
        <end position="475"/>
    </location>
</feature>
<feature type="region of interest" description="Disordered" evidence="5">
    <location>
        <begin position="592"/>
        <end position="615"/>
    </location>
</feature>
<dbReference type="PANTHER" id="PTHR22950:SF702">
    <property type="entry name" value="AMINO ACID TRANSPORTER PROTEIN"/>
    <property type="match status" value="1"/>
</dbReference>
<feature type="compositionally biased region" description="Low complexity" evidence="5">
    <location>
        <begin position="599"/>
        <end position="608"/>
    </location>
</feature>
<feature type="transmembrane region" description="Helical" evidence="6">
    <location>
        <begin position="137"/>
        <end position="158"/>
    </location>
</feature>
<name>A0A7J6PWR2_PEROL</name>
<dbReference type="AlphaFoldDB" id="A0A7J6PWR2"/>
<proteinExistence type="predicted"/>
<feature type="compositionally biased region" description="Acidic residues" evidence="5">
    <location>
        <begin position="1099"/>
        <end position="1113"/>
    </location>
</feature>
<feature type="compositionally biased region" description="Basic and acidic residues" evidence="5">
    <location>
        <begin position="798"/>
        <end position="819"/>
    </location>
</feature>
<keyword evidence="2 6" id="KW-0812">Transmembrane</keyword>
<dbReference type="InterPro" id="IPR013057">
    <property type="entry name" value="AA_transpt_TM"/>
</dbReference>
<evidence type="ECO:0000259" key="7">
    <source>
        <dbReference type="Pfam" id="PF01490"/>
    </source>
</evidence>
<comment type="subcellular location">
    <subcellularLocation>
        <location evidence="1">Membrane</location>
        <topology evidence="1">Multi-pass membrane protein</topology>
    </subcellularLocation>
</comment>
<evidence type="ECO:0000313" key="8">
    <source>
        <dbReference type="EMBL" id="KAF4700357.1"/>
    </source>
</evidence>
<feature type="transmembrane region" description="Helical" evidence="6">
    <location>
        <begin position="178"/>
        <end position="196"/>
    </location>
</feature>
<evidence type="ECO:0000256" key="1">
    <source>
        <dbReference type="ARBA" id="ARBA00004141"/>
    </source>
</evidence>
<feature type="transmembrane region" description="Helical" evidence="6">
    <location>
        <begin position="399"/>
        <end position="418"/>
    </location>
</feature>
<feature type="transmembrane region" description="Helical" evidence="6">
    <location>
        <begin position="29"/>
        <end position="52"/>
    </location>
</feature>
<dbReference type="Proteomes" id="UP000553632">
    <property type="component" value="Unassembled WGS sequence"/>
</dbReference>